<comment type="caution">
    <text evidence="1">The sequence shown here is derived from an EMBL/GenBank/DDBJ whole genome shotgun (WGS) entry which is preliminary data.</text>
</comment>
<dbReference type="Proteomes" id="UP001396334">
    <property type="component" value="Unassembled WGS sequence"/>
</dbReference>
<reference evidence="1 2" key="1">
    <citation type="journal article" date="2024" name="G3 (Bethesda)">
        <title>Genome assembly of Hibiscus sabdariffa L. provides insights into metabolisms of medicinal natural products.</title>
        <authorList>
            <person name="Kim T."/>
        </authorList>
    </citation>
    <scope>NUCLEOTIDE SEQUENCE [LARGE SCALE GENOMIC DNA]</scope>
    <source>
        <strain evidence="1">TK-2024</strain>
        <tissue evidence="1">Old leaves</tissue>
    </source>
</reference>
<gene>
    <name evidence="1" type="ORF">V6N11_055197</name>
</gene>
<dbReference type="EMBL" id="JBBPBN010000061">
    <property type="protein sequence ID" value="KAK8986876.1"/>
    <property type="molecule type" value="Genomic_DNA"/>
</dbReference>
<evidence type="ECO:0000313" key="2">
    <source>
        <dbReference type="Proteomes" id="UP001396334"/>
    </source>
</evidence>
<evidence type="ECO:0000313" key="1">
    <source>
        <dbReference type="EMBL" id="KAK8986876.1"/>
    </source>
</evidence>
<protein>
    <submittedName>
        <fullName evidence="1">Uncharacterized protein</fullName>
    </submittedName>
</protein>
<accession>A0ABR2PEM0</accession>
<organism evidence="1 2">
    <name type="scientific">Hibiscus sabdariffa</name>
    <name type="common">roselle</name>
    <dbReference type="NCBI Taxonomy" id="183260"/>
    <lineage>
        <taxon>Eukaryota</taxon>
        <taxon>Viridiplantae</taxon>
        <taxon>Streptophyta</taxon>
        <taxon>Embryophyta</taxon>
        <taxon>Tracheophyta</taxon>
        <taxon>Spermatophyta</taxon>
        <taxon>Magnoliopsida</taxon>
        <taxon>eudicotyledons</taxon>
        <taxon>Gunneridae</taxon>
        <taxon>Pentapetalae</taxon>
        <taxon>rosids</taxon>
        <taxon>malvids</taxon>
        <taxon>Malvales</taxon>
        <taxon>Malvaceae</taxon>
        <taxon>Malvoideae</taxon>
        <taxon>Hibiscus</taxon>
    </lineage>
</organism>
<sequence>MLLKERMKNKRIKLDVVEEEKHEREIQKQIEKAELLKTPWEAEENERKAVTKELNLERGMKIRFSLGRGSTAKAEKVESCRHIFPLS</sequence>
<keyword evidence="2" id="KW-1185">Reference proteome</keyword>
<proteinExistence type="predicted"/>
<name>A0ABR2PEM0_9ROSI</name>